<dbReference type="Gene3D" id="3.90.70.80">
    <property type="match status" value="1"/>
</dbReference>
<evidence type="ECO:0000256" key="1">
    <source>
        <dbReference type="SAM" id="MobiDB-lite"/>
    </source>
</evidence>
<dbReference type="CDD" id="cd22762">
    <property type="entry name" value="OTU_fungi_OTU2-like"/>
    <property type="match status" value="1"/>
</dbReference>
<reference evidence="3 4" key="1">
    <citation type="submission" date="2024-02" db="EMBL/GenBank/DDBJ databases">
        <title>Discinaceae phylogenomics.</title>
        <authorList>
            <person name="Dirks A.C."/>
            <person name="James T.Y."/>
        </authorList>
    </citation>
    <scope>NUCLEOTIDE SEQUENCE [LARGE SCALE GENOMIC DNA]</scope>
    <source>
        <strain evidence="3 4">ACD0624</strain>
    </source>
</reference>
<dbReference type="InterPro" id="IPR038765">
    <property type="entry name" value="Papain-like_cys_pep_sf"/>
</dbReference>
<evidence type="ECO:0000259" key="2">
    <source>
        <dbReference type="PROSITE" id="PS50802"/>
    </source>
</evidence>
<feature type="region of interest" description="Disordered" evidence="1">
    <location>
        <begin position="1"/>
        <end position="29"/>
    </location>
</feature>
<dbReference type="GO" id="GO:0004843">
    <property type="term" value="F:cysteine-type deubiquitinase activity"/>
    <property type="evidence" value="ECO:0007669"/>
    <property type="project" value="UniProtKB-EC"/>
</dbReference>
<dbReference type="Pfam" id="PF02338">
    <property type="entry name" value="OTU"/>
    <property type="match status" value="1"/>
</dbReference>
<dbReference type="PANTHER" id="PTHR12419:SF10">
    <property type="entry name" value="DEUBIQUITINASE OTUD6B"/>
    <property type="match status" value="1"/>
</dbReference>
<name>A0ABR3GFB0_9PEZI</name>
<dbReference type="SUPFAM" id="SSF54001">
    <property type="entry name" value="Cysteine proteinases"/>
    <property type="match status" value="1"/>
</dbReference>
<keyword evidence="4" id="KW-1185">Reference proteome</keyword>
<sequence length="308" mass="33959">MEELLARHRKESRDLISRATQKKKLATKKTRKGVISECEALERDLELKQAREISELTDPESLIHDNYDDQDGQAADVDADADADTDAILQTLSIACGESATTTTTTTNTNTTPPETTTSKKPSRQKARLARRAADLAALSAEAEAEAASLPDLRSLEIAAMQNRLSTLKLTEHFITPDGHCLYSAFADQVLHSTPSLLLPPSEAVLDYKLVRRKCADYMASHRADFEPFLEDAFDEHVRKVGETAEWGGQTEVLALAKVFGVVANVVQAEGRGVEKMNDGGTNGEVWLGYYRHSFGLGEHYNSLRRKV</sequence>
<organism evidence="3 4">
    <name type="scientific">Discina gigas</name>
    <dbReference type="NCBI Taxonomy" id="1032678"/>
    <lineage>
        <taxon>Eukaryota</taxon>
        <taxon>Fungi</taxon>
        <taxon>Dikarya</taxon>
        <taxon>Ascomycota</taxon>
        <taxon>Pezizomycotina</taxon>
        <taxon>Pezizomycetes</taxon>
        <taxon>Pezizales</taxon>
        <taxon>Discinaceae</taxon>
        <taxon>Discina</taxon>
    </lineage>
</organism>
<dbReference type="InterPro" id="IPR050704">
    <property type="entry name" value="Peptidase_C85-like"/>
</dbReference>
<comment type="caution">
    <text evidence="3">The sequence shown here is derived from an EMBL/GenBank/DDBJ whole genome shotgun (WGS) entry which is preliminary data.</text>
</comment>
<feature type="domain" description="OTU" evidence="2">
    <location>
        <begin position="170"/>
        <end position="307"/>
    </location>
</feature>
<feature type="compositionally biased region" description="Basic residues" evidence="1">
    <location>
        <begin position="20"/>
        <end position="29"/>
    </location>
</feature>
<dbReference type="EMBL" id="JBBBZM010000089">
    <property type="protein sequence ID" value="KAL0634642.1"/>
    <property type="molecule type" value="Genomic_DNA"/>
</dbReference>
<feature type="region of interest" description="Disordered" evidence="1">
    <location>
        <begin position="100"/>
        <end position="126"/>
    </location>
</feature>
<dbReference type="InterPro" id="IPR003323">
    <property type="entry name" value="OTU_dom"/>
</dbReference>
<evidence type="ECO:0000313" key="4">
    <source>
        <dbReference type="Proteomes" id="UP001447188"/>
    </source>
</evidence>
<protein>
    <submittedName>
        <fullName evidence="3">OTU protein</fullName>
        <ecNumber evidence="3">3.4.19.12</ecNumber>
    </submittedName>
</protein>
<dbReference type="EC" id="3.4.19.12" evidence="3"/>
<accession>A0ABR3GFB0</accession>
<keyword evidence="3" id="KW-0378">Hydrolase</keyword>
<dbReference type="Proteomes" id="UP001447188">
    <property type="component" value="Unassembled WGS sequence"/>
</dbReference>
<dbReference type="InterPro" id="IPR049771">
    <property type="entry name" value="OTU2-like_OTU"/>
</dbReference>
<evidence type="ECO:0000313" key="3">
    <source>
        <dbReference type="EMBL" id="KAL0634642.1"/>
    </source>
</evidence>
<dbReference type="PROSITE" id="PS50802">
    <property type="entry name" value="OTU"/>
    <property type="match status" value="1"/>
</dbReference>
<feature type="compositionally biased region" description="Basic and acidic residues" evidence="1">
    <location>
        <begin position="1"/>
        <end position="16"/>
    </location>
</feature>
<feature type="compositionally biased region" description="Low complexity" evidence="1">
    <location>
        <begin position="101"/>
        <end position="117"/>
    </location>
</feature>
<dbReference type="PANTHER" id="PTHR12419">
    <property type="entry name" value="OTU DOMAIN CONTAINING PROTEIN"/>
    <property type="match status" value="1"/>
</dbReference>
<proteinExistence type="predicted"/>
<gene>
    <name evidence="3" type="primary">OTU2</name>
    <name evidence="3" type="ORF">Q9L58_006437</name>
</gene>